<name>A0A1H0AXC4_9SPHI</name>
<dbReference type="RefSeq" id="WP_074610443.1">
    <property type="nucleotide sequence ID" value="NZ_FNGY01000007.1"/>
</dbReference>
<dbReference type="STRING" id="430522.BFS30_19640"/>
<dbReference type="Gene3D" id="2.60.120.10">
    <property type="entry name" value="Jelly Rolls"/>
    <property type="match status" value="1"/>
</dbReference>
<proteinExistence type="predicted"/>
<gene>
    <name evidence="2" type="ORF">SAMN05421820_107236</name>
</gene>
<protein>
    <submittedName>
        <fullName evidence="2">cAMP-binding domain of CRP or a regulatory subunit of cAMP-dependent protein kinases</fullName>
    </submittedName>
</protein>
<dbReference type="Pfam" id="PF00027">
    <property type="entry name" value="cNMP_binding"/>
    <property type="match status" value="1"/>
</dbReference>
<dbReference type="SUPFAM" id="SSF51206">
    <property type="entry name" value="cAMP-binding domain-like"/>
    <property type="match status" value="1"/>
</dbReference>
<feature type="domain" description="Cyclic nucleotide-binding" evidence="1">
    <location>
        <begin position="32"/>
        <end position="113"/>
    </location>
</feature>
<keyword evidence="2" id="KW-0808">Transferase</keyword>
<organism evidence="2 3">
    <name type="scientific">Pedobacter steynii</name>
    <dbReference type="NCBI Taxonomy" id="430522"/>
    <lineage>
        <taxon>Bacteria</taxon>
        <taxon>Pseudomonadati</taxon>
        <taxon>Bacteroidota</taxon>
        <taxon>Sphingobacteriia</taxon>
        <taxon>Sphingobacteriales</taxon>
        <taxon>Sphingobacteriaceae</taxon>
        <taxon>Pedobacter</taxon>
    </lineage>
</organism>
<accession>A0A1H0AXC4</accession>
<dbReference type="InterPro" id="IPR014710">
    <property type="entry name" value="RmlC-like_jellyroll"/>
</dbReference>
<keyword evidence="3" id="KW-1185">Reference proteome</keyword>
<evidence type="ECO:0000313" key="3">
    <source>
        <dbReference type="Proteomes" id="UP000183200"/>
    </source>
</evidence>
<sequence>MLLLTEIEKVIPVSKEMEAAIREKFVERKVFRTESLHQTGKIARELFFIEKGLIRIFYHNQSGKDITYGYYTEGDFVTIPESFFTQSASKYNMEMLEDGLLNSISYTDLNVLLVDFPEMQRLENKTLQSFLLKAGERIVALQFLSAEERYDTLMDTQPSIIGRAPLGTVASYLGITQETLSRIRNRKKLAFDLDQKRIA</sequence>
<evidence type="ECO:0000259" key="1">
    <source>
        <dbReference type="Pfam" id="PF00027"/>
    </source>
</evidence>
<dbReference type="OrthoDB" id="680421at2"/>
<dbReference type="AlphaFoldDB" id="A0A1H0AXC4"/>
<dbReference type="Proteomes" id="UP000183200">
    <property type="component" value="Unassembled WGS sequence"/>
</dbReference>
<dbReference type="GO" id="GO:0016301">
    <property type="term" value="F:kinase activity"/>
    <property type="evidence" value="ECO:0007669"/>
    <property type="project" value="UniProtKB-KW"/>
</dbReference>
<dbReference type="InterPro" id="IPR000595">
    <property type="entry name" value="cNMP-bd_dom"/>
</dbReference>
<reference evidence="3" key="1">
    <citation type="submission" date="2016-10" db="EMBL/GenBank/DDBJ databases">
        <authorList>
            <person name="Varghese N."/>
            <person name="Submissions S."/>
        </authorList>
    </citation>
    <scope>NUCLEOTIDE SEQUENCE [LARGE SCALE GENOMIC DNA]</scope>
    <source>
        <strain evidence="3">DSM 19110</strain>
    </source>
</reference>
<keyword evidence="2" id="KW-0418">Kinase</keyword>
<dbReference type="InterPro" id="IPR018490">
    <property type="entry name" value="cNMP-bd_dom_sf"/>
</dbReference>
<evidence type="ECO:0000313" key="2">
    <source>
        <dbReference type="EMBL" id="SDN38120.1"/>
    </source>
</evidence>
<dbReference type="EMBL" id="FNGY01000007">
    <property type="protein sequence ID" value="SDN38120.1"/>
    <property type="molecule type" value="Genomic_DNA"/>
</dbReference>